<sequence>MSSKYDVEKVPTIQQSDMTSDASSTKIERAVQYVKRNSKNAFITVLVFIVLFVLLALIFAVPIAQVIIGFSHKNSCPINHLIPIYLIVAGFATLVLLIITCIKFFYEKSTFWSILQILSGLFCLAWFITGSVWIFRAKGKVQYYYPYYESTYCDYTLFNFAFGTLFINYGLLFGHVCNNSENKR</sequence>
<keyword evidence="1" id="KW-0472">Membrane</keyword>
<dbReference type="PANTHER" id="PTHR33444">
    <property type="entry name" value="SI:DKEY-19B23.12-RELATED"/>
    <property type="match status" value="1"/>
</dbReference>
<dbReference type="PANTHER" id="PTHR33444:SF7">
    <property type="entry name" value="TRANSMEMBRANE PROTEIN 272"/>
    <property type="match status" value="1"/>
</dbReference>
<feature type="transmembrane region" description="Helical" evidence="1">
    <location>
        <begin position="113"/>
        <end position="135"/>
    </location>
</feature>
<feature type="transmembrane region" description="Helical" evidence="1">
    <location>
        <begin position="155"/>
        <end position="177"/>
    </location>
</feature>
<feature type="transmembrane region" description="Helical" evidence="1">
    <location>
        <begin position="82"/>
        <end position="106"/>
    </location>
</feature>
<keyword evidence="5" id="KW-1185">Reference proteome</keyword>
<keyword evidence="1" id="KW-1133">Transmembrane helix</keyword>
<evidence type="ECO:0000313" key="5">
    <source>
        <dbReference type="Proteomes" id="UP000663870"/>
    </source>
</evidence>
<dbReference type="EMBL" id="CAJNOL010005600">
    <property type="protein sequence ID" value="CAF1607475.1"/>
    <property type="molecule type" value="Genomic_DNA"/>
</dbReference>
<evidence type="ECO:0000256" key="1">
    <source>
        <dbReference type="SAM" id="Phobius"/>
    </source>
</evidence>
<dbReference type="InterPro" id="IPR040350">
    <property type="entry name" value="TMEM272"/>
</dbReference>
<dbReference type="Proteomes" id="UP000663854">
    <property type="component" value="Unassembled WGS sequence"/>
</dbReference>
<protein>
    <submittedName>
        <fullName evidence="2">Uncharacterized protein</fullName>
    </submittedName>
</protein>
<gene>
    <name evidence="3" type="ORF">JXQ802_LOCUS48996</name>
    <name evidence="2" type="ORF">PYM288_LOCUS32947</name>
</gene>
<evidence type="ECO:0000313" key="2">
    <source>
        <dbReference type="EMBL" id="CAF1362482.1"/>
    </source>
</evidence>
<evidence type="ECO:0000313" key="3">
    <source>
        <dbReference type="EMBL" id="CAF1607475.1"/>
    </source>
</evidence>
<feature type="transmembrane region" description="Helical" evidence="1">
    <location>
        <begin position="42"/>
        <end position="70"/>
    </location>
</feature>
<dbReference type="AlphaFoldDB" id="A0A815IAK7"/>
<organism evidence="2 4">
    <name type="scientific">Rotaria sordida</name>
    <dbReference type="NCBI Taxonomy" id="392033"/>
    <lineage>
        <taxon>Eukaryota</taxon>
        <taxon>Metazoa</taxon>
        <taxon>Spiralia</taxon>
        <taxon>Gnathifera</taxon>
        <taxon>Rotifera</taxon>
        <taxon>Eurotatoria</taxon>
        <taxon>Bdelloidea</taxon>
        <taxon>Philodinida</taxon>
        <taxon>Philodinidae</taxon>
        <taxon>Rotaria</taxon>
    </lineage>
</organism>
<evidence type="ECO:0000313" key="4">
    <source>
        <dbReference type="Proteomes" id="UP000663854"/>
    </source>
</evidence>
<keyword evidence="1" id="KW-0812">Transmembrane</keyword>
<reference evidence="2" key="1">
    <citation type="submission" date="2021-02" db="EMBL/GenBank/DDBJ databases">
        <authorList>
            <person name="Nowell W R."/>
        </authorList>
    </citation>
    <scope>NUCLEOTIDE SEQUENCE</scope>
</reference>
<dbReference type="Proteomes" id="UP000663870">
    <property type="component" value="Unassembled WGS sequence"/>
</dbReference>
<comment type="caution">
    <text evidence="2">The sequence shown here is derived from an EMBL/GenBank/DDBJ whole genome shotgun (WGS) entry which is preliminary data.</text>
</comment>
<name>A0A815IAK7_9BILA</name>
<proteinExistence type="predicted"/>
<accession>A0A815IAK7</accession>
<dbReference type="EMBL" id="CAJNOH010004202">
    <property type="protein sequence ID" value="CAF1362482.1"/>
    <property type="molecule type" value="Genomic_DNA"/>
</dbReference>